<dbReference type="GeneID" id="20200620"/>
<proteinExistence type="predicted"/>
<keyword evidence="3" id="KW-1185">Reference proteome</keyword>
<dbReference type="KEGG" id="hro:HELRODRAFT_164596"/>
<evidence type="ECO:0000313" key="1">
    <source>
        <dbReference type="EMBL" id="ESN94709.1"/>
    </source>
</evidence>
<reference evidence="1 3" key="2">
    <citation type="journal article" date="2013" name="Nature">
        <title>Insights into bilaterian evolution from three spiralian genomes.</title>
        <authorList>
            <person name="Simakov O."/>
            <person name="Marletaz F."/>
            <person name="Cho S.J."/>
            <person name="Edsinger-Gonzales E."/>
            <person name="Havlak P."/>
            <person name="Hellsten U."/>
            <person name="Kuo D.H."/>
            <person name="Larsson T."/>
            <person name="Lv J."/>
            <person name="Arendt D."/>
            <person name="Savage R."/>
            <person name="Osoegawa K."/>
            <person name="de Jong P."/>
            <person name="Grimwood J."/>
            <person name="Chapman J.A."/>
            <person name="Shapiro H."/>
            <person name="Aerts A."/>
            <person name="Otillar R.P."/>
            <person name="Terry A.Y."/>
            <person name="Boore J.L."/>
            <person name="Grigoriev I.V."/>
            <person name="Lindberg D.R."/>
            <person name="Seaver E.C."/>
            <person name="Weisblat D.A."/>
            <person name="Putnam N.H."/>
            <person name="Rokhsar D.S."/>
        </authorList>
    </citation>
    <scope>NUCLEOTIDE SEQUENCE</scope>
</reference>
<evidence type="ECO:0000313" key="2">
    <source>
        <dbReference type="EnsemblMetazoa" id="HelroP164596"/>
    </source>
</evidence>
<dbReference type="InParanoid" id="T1EVM0"/>
<evidence type="ECO:0000313" key="3">
    <source>
        <dbReference type="Proteomes" id="UP000015101"/>
    </source>
</evidence>
<dbReference type="RefSeq" id="XP_009027742.1">
    <property type="nucleotide sequence ID" value="XM_009029494.1"/>
</dbReference>
<dbReference type="CTD" id="20200620"/>
<sequence>MFTSDDFYLPLFPLITVIEKFNTLERIRAMKMVLVTFVLLFQAEIFSHLHTGCQPVGLDCFITYSNVRVSNLKKAKNFCSNIYLESRPLELDGEMAMTYIDEFLRASKLTELKFILNAVIHGSKWKWIGNVPGRLGETARSVESESRCENAVLFFEKMKLRAECNRQKEKKYHELRIRQQLHIQPTATSLTTECSADWGEDTFEVVDFDAVKGIKTIEECKLKCEIGDCRFVRWTNYTCYHGQEERLFNQSLQIG</sequence>
<name>T1EVM0_HELRO</name>
<dbReference type="HOGENOM" id="CLU_1091014_0_0_1"/>
<protein>
    <recommendedName>
        <fullName evidence="4">Apple domain-containing protein</fullName>
    </recommendedName>
</protein>
<accession>T1EVM0</accession>
<reference evidence="2" key="3">
    <citation type="submission" date="2015-06" db="UniProtKB">
        <authorList>
            <consortium name="EnsemblMetazoa"/>
        </authorList>
    </citation>
    <scope>IDENTIFICATION</scope>
</reference>
<gene>
    <name evidence="2" type="primary">20200620</name>
    <name evidence="1" type="ORF">HELRODRAFT_164596</name>
</gene>
<reference evidence="3" key="1">
    <citation type="submission" date="2012-12" db="EMBL/GenBank/DDBJ databases">
        <authorList>
            <person name="Hellsten U."/>
            <person name="Grimwood J."/>
            <person name="Chapman J.A."/>
            <person name="Shapiro H."/>
            <person name="Aerts A."/>
            <person name="Otillar R.P."/>
            <person name="Terry A.Y."/>
            <person name="Boore J.L."/>
            <person name="Simakov O."/>
            <person name="Marletaz F."/>
            <person name="Cho S.-J."/>
            <person name="Edsinger-Gonzales E."/>
            <person name="Havlak P."/>
            <person name="Kuo D.-H."/>
            <person name="Larsson T."/>
            <person name="Lv J."/>
            <person name="Arendt D."/>
            <person name="Savage R."/>
            <person name="Osoegawa K."/>
            <person name="de Jong P."/>
            <person name="Lindberg D.R."/>
            <person name="Seaver E.C."/>
            <person name="Weisblat D.A."/>
            <person name="Putnam N.H."/>
            <person name="Grigoriev I.V."/>
            <person name="Rokhsar D.S."/>
        </authorList>
    </citation>
    <scope>NUCLEOTIDE SEQUENCE</scope>
</reference>
<organism evidence="2 3">
    <name type="scientific">Helobdella robusta</name>
    <name type="common">Californian leech</name>
    <dbReference type="NCBI Taxonomy" id="6412"/>
    <lineage>
        <taxon>Eukaryota</taxon>
        <taxon>Metazoa</taxon>
        <taxon>Spiralia</taxon>
        <taxon>Lophotrochozoa</taxon>
        <taxon>Annelida</taxon>
        <taxon>Clitellata</taxon>
        <taxon>Hirudinea</taxon>
        <taxon>Rhynchobdellida</taxon>
        <taxon>Glossiphoniidae</taxon>
        <taxon>Helobdella</taxon>
    </lineage>
</organism>
<dbReference type="EMBL" id="AMQM01001721">
    <property type="status" value="NOT_ANNOTATED_CDS"/>
    <property type="molecule type" value="Genomic_DNA"/>
</dbReference>
<dbReference type="EMBL" id="KB097571">
    <property type="protein sequence ID" value="ESN94709.1"/>
    <property type="molecule type" value="Genomic_DNA"/>
</dbReference>
<dbReference type="EnsemblMetazoa" id="HelroT164596">
    <property type="protein sequence ID" value="HelroP164596"/>
    <property type="gene ID" value="HelroG164596"/>
</dbReference>
<evidence type="ECO:0008006" key="4">
    <source>
        <dbReference type="Google" id="ProtNLM"/>
    </source>
</evidence>
<dbReference type="Proteomes" id="UP000015101">
    <property type="component" value="Unassembled WGS sequence"/>
</dbReference>
<dbReference type="AlphaFoldDB" id="T1EVM0"/>